<dbReference type="EMBL" id="JAABOP010000001">
    <property type="protein sequence ID" value="NER09213.1"/>
    <property type="molecule type" value="Genomic_DNA"/>
</dbReference>
<evidence type="ECO:0000256" key="2">
    <source>
        <dbReference type="ARBA" id="ARBA00007118"/>
    </source>
</evidence>
<evidence type="ECO:0000313" key="9">
    <source>
        <dbReference type="Proteomes" id="UP000468443"/>
    </source>
</evidence>
<evidence type="ECO:0000256" key="1">
    <source>
        <dbReference type="ARBA" id="ARBA00001917"/>
    </source>
</evidence>
<dbReference type="Pfam" id="PF00881">
    <property type="entry name" value="Nitroreductase"/>
    <property type="match status" value="1"/>
</dbReference>
<proteinExistence type="inferred from homology"/>
<dbReference type="GO" id="GO:0016491">
    <property type="term" value="F:oxidoreductase activity"/>
    <property type="evidence" value="ECO:0007669"/>
    <property type="project" value="UniProtKB-KW"/>
</dbReference>
<dbReference type="Proteomes" id="UP000468443">
    <property type="component" value="Unassembled WGS sequence"/>
</dbReference>
<keyword evidence="9" id="KW-1185">Reference proteome</keyword>
<gene>
    <name evidence="8" type="ORF">GWK09_01690</name>
</gene>
<dbReference type="InterPro" id="IPR033878">
    <property type="entry name" value="NfsB-like"/>
</dbReference>
<evidence type="ECO:0000256" key="3">
    <source>
        <dbReference type="ARBA" id="ARBA00022630"/>
    </source>
</evidence>
<feature type="domain" description="Nitroreductase" evidence="7">
    <location>
        <begin position="9"/>
        <end position="186"/>
    </location>
</feature>
<dbReference type="PANTHER" id="PTHR43673">
    <property type="entry name" value="NAD(P)H NITROREDUCTASE YDGI-RELATED"/>
    <property type="match status" value="1"/>
</dbReference>
<dbReference type="SUPFAM" id="SSF55469">
    <property type="entry name" value="FMN-dependent nitroreductase-like"/>
    <property type="match status" value="1"/>
</dbReference>
<evidence type="ECO:0000313" key="8">
    <source>
        <dbReference type="EMBL" id="NER09213.1"/>
    </source>
</evidence>
<keyword evidence="3" id="KW-0285">Flavoprotein</keyword>
<comment type="similarity">
    <text evidence="2">Belongs to the nitroreductase family.</text>
</comment>
<evidence type="ECO:0000259" key="7">
    <source>
        <dbReference type="Pfam" id="PF00881"/>
    </source>
</evidence>
<evidence type="ECO:0000256" key="4">
    <source>
        <dbReference type="ARBA" id="ARBA00022643"/>
    </source>
</evidence>
<name>A0A6P0UD54_9FLAO</name>
<reference evidence="8 9" key="1">
    <citation type="submission" date="2020-01" db="EMBL/GenBank/DDBJ databases">
        <title>Muriicola jejuensis KCTC 22299.</title>
        <authorList>
            <person name="Wang G."/>
        </authorList>
    </citation>
    <scope>NUCLEOTIDE SEQUENCE [LARGE SCALE GENOMIC DNA]</scope>
    <source>
        <strain evidence="8 9">KCTC 22299</strain>
    </source>
</reference>
<comment type="caution">
    <text evidence="8">The sequence shown here is derived from an EMBL/GenBank/DDBJ whole genome shotgun (WGS) entry which is preliminary data.</text>
</comment>
<evidence type="ECO:0000256" key="5">
    <source>
        <dbReference type="ARBA" id="ARBA00022857"/>
    </source>
</evidence>
<dbReference type="PANTHER" id="PTHR43673:SF2">
    <property type="entry name" value="NITROREDUCTASE"/>
    <property type="match status" value="1"/>
</dbReference>
<sequence length="210" mass="23835">MKTYLESLNWRYATKKFDSEKVISEKDLSLLVEATRLSASSFGLQPYHVFVVKDPEIRTELRKASWGQSQITDASHLFVFASKKTFGAELIDSYLSEVSNVREIPQEGLKAYGDFMKSKLVPLPEEAKETWAAKQTYLAVGNLLSAAGVMEIDSCPMEGFEAETYDRILKLEEQDLTTSVVVALGYRSTEDETQHYKKVRRPKESLFTLI</sequence>
<comment type="cofactor">
    <cofactor evidence="1">
        <name>FMN</name>
        <dbReference type="ChEBI" id="CHEBI:58210"/>
    </cofactor>
</comment>
<keyword evidence="4" id="KW-0288">FMN</keyword>
<dbReference type="AlphaFoldDB" id="A0A6P0UD54"/>
<organism evidence="8 9">
    <name type="scientific">Muriicola jejuensis</name>
    <dbReference type="NCBI Taxonomy" id="504488"/>
    <lineage>
        <taxon>Bacteria</taxon>
        <taxon>Pseudomonadati</taxon>
        <taxon>Bacteroidota</taxon>
        <taxon>Flavobacteriia</taxon>
        <taxon>Flavobacteriales</taxon>
        <taxon>Flavobacteriaceae</taxon>
        <taxon>Muriicola</taxon>
    </lineage>
</organism>
<dbReference type="InterPro" id="IPR029479">
    <property type="entry name" value="Nitroreductase"/>
</dbReference>
<dbReference type="InterPro" id="IPR000415">
    <property type="entry name" value="Nitroreductase-like"/>
</dbReference>
<accession>A0A6P0UD54</accession>
<dbReference type="RefSeq" id="WP_163691277.1">
    <property type="nucleotide sequence ID" value="NZ_FXTW01000001.1"/>
</dbReference>
<dbReference type="CDD" id="cd02149">
    <property type="entry name" value="NfsB-like"/>
    <property type="match status" value="1"/>
</dbReference>
<evidence type="ECO:0000256" key="6">
    <source>
        <dbReference type="ARBA" id="ARBA00023002"/>
    </source>
</evidence>
<keyword evidence="6" id="KW-0560">Oxidoreductase</keyword>
<protein>
    <submittedName>
        <fullName evidence="8">NAD(P)H-dependent oxidoreductase</fullName>
    </submittedName>
</protein>
<dbReference type="Gene3D" id="3.40.109.10">
    <property type="entry name" value="NADH Oxidase"/>
    <property type="match status" value="1"/>
</dbReference>
<keyword evidence="5" id="KW-0521">NADP</keyword>